<feature type="compositionally biased region" description="Acidic residues" evidence="1">
    <location>
        <begin position="1022"/>
        <end position="1031"/>
    </location>
</feature>
<keyword evidence="3" id="KW-1185">Reference proteome</keyword>
<feature type="compositionally biased region" description="Low complexity" evidence="1">
    <location>
        <begin position="703"/>
        <end position="728"/>
    </location>
</feature>
<feature type="region of interest" description="Disordered" evidence="1">
    <location>
        <begin position="685"/>
        <end position="729"/>
    </location>
</feature>
<dbReference type="AlphaFoldDB" id="A0A9P6FXJ6"/>
<dbReference type="OrthoDB" id="2422472at2759"/>
<protein>
    <submittedName>
        <fullName evidence="2">Uncharacterized protein</fullName>
    </submittedName>
</protein>
<feature type="compositionally biased region" description="Low complexity" evidence="1">
    <location>
        <begin position="106"/>
        <end position="126"/>
    </location>
</feature>
<feature type="compositionally biased region" description="Low complexity" evidence="1">
    <location>
        <begin position="493"/>
        <end position="510"/>
    </location>
</feature>
<feature type="region of interest" description="Disordered" evidence="1">
    <location>
        <begin position="106"/>
        <end position="128"/>
    </location>
</feature>
<feature type="compositionally biased region" description="Low complexity" evidence="1">
    <location>
        <begin position="1046"/>
        <end position="1061"/>
    </location>
</feature>
<organism evidence="2 3">
    <name type="scientific">Lunasporangiospora selenospora</name>
    <dbReference type="NCBI Taxonomy" id="979761"/>
    <lineage>
        <taxon>Eukaryota</taxon>
        <taxon>Fungi</taxon>
        <taxon>Fungi incertae sedis</taxon>
        <taxon>Mucoromycota</taxon>
        <taxon>Mortierellomycotina</taxon>
        <taxon>Mortierellomycetes</taxon>
        <taxon>Mortierellales</taxon>
        <taxon>Mortierellaceae</taxon>
        <taxon>Lunasporangiospora</taxon>
    </lineage>
</organism>
<evidence type="ECO:0000256" key="1">
    <source>
        <dbReference type="SAM" id="MobiDB-lite"/>
    </source>
</evidence>
<accession>A0A9P6FXJ6</accession>
<feature type="region of interest" description="Disordered" evidence="1">
    <location>
        <begin position="538"/>
        <end position="562"/>
    </location>
</feature>
<feature type="region of interest" description="Disordered" evidence="1">
    <location>
        <begin position="493"/>
        <end position="518"/>
    </location>
</feature>
<evidence type="ECO:0000313" key="2">
    <source>
        <dbReference type="EMBL" id="KAF9583307.1"/>
    </source>
</evidence>
<evidence type="ECO:0000313" key="3">
    <source>
        <dbReference type="Proteomes" id="UP000780801"/>
    </source>
</evidence>
<proteinExistence type="predicted"/>
<feature type="region of interest" description="Disordered" evidence="1">
    <location>
        <begin position="1022"/>
        <end position="1061"/>
    </location>
</feature>
<comment type="caution">
    <text evidence="2">The sequence shown here is derived from an EMBL/GenBank/DDBJ whole genome shotgun (WGS) entry which is preliminary data.</text>
</comment>
<dbReference type="EMBL" id="JAABOA010000741">
    <property type="protein sequence ID" value="KAF9583307.1"/>
    <property type="molecule type" value="Genomic_DNA"/>
</dbReference>
<reference evidence="2" key="1">
    <citation type="journal article" date="2020" name="Fungal Divers.">
        <title>Resolving the Mortierellaceae phylogeny through synthesis of multi-gene phylogenetics and phylogenomics.</title>
        <authorList>
            <person name="Vandepol N."/>
            <person name="Liber J."/>
            <person name="Desiro A."/>
            <person name="Na H."/>
            <person name="Kennedy M."/>
            <person name="Barry K."/>
            <person name="Grigoriev I.V."/>
            <person name="Miller A.N."/>
            <person name="O'Donnell K."/>
            <person name="Stajich J.E."/>
            <person name="Bonito G."/>
        </authorList>
    </citation>
    <scope>NUCLEOTIDE SEQUENCE</scope>
    <source>
        <strain evidence="2">KOD1015</strain>
    </source>
</reference>
<sequence>MDTANVDSTSPTSPTTTAAPFSARPMSTFSYFGAPATSPPNPHHRHSVIQHKPSIATLASTRSSFYSNFSVSPSTNTLYVSGQERPLPSRSASAVERIPLRKQVAKQNAQKQQQLRRQQQQFIQQHQPKKSLPLFPTIRTRGATSVQNLLQPVDISQIKLLPIEFSYKIAIDCIEEIRLRGLKHRHLFRNAFYSPSVEAALSLMMDPAKGELFSVKTMRLDTVAGLLITTLSRTNPPLIPVPIQELFQKPNGYFFFELLGMMQELNRFLFVEVLELCCELVDHQVYNLLSHSKLAIYPGSCCFGLDEYMPTWDTRYLLTDDRKKFSTTFYSLMYAYRDERDLSAEQLQQKVDIRTRRLEQERLELLTKEHGPEIAKVIMKRESRVALGLPPDSPEQRVPEFDPSMNELVREISLYTGRNERVVADDAISVLNIHLDDHNELVAIVPGKKSPLRRHGKDREDVSDGEENVEKVLSDLRKSVSVATLESYSRSTSSLSSTTVITTSASATRSNLTLPSTVSSESMRTISTARVYPSVVMNGRNGSQITTSSTTSAGAKRHPRAPLRAKSIARFGSIAENLYPKSPGDIFGISHHAIQQRQLQEFLNVARSFKHDDDRRRKRRRSKTVISKRILQMRLQNRILRDLFVNTNAHGIEGTLAEKLPVVKKGQSGWAPSFVLVASRDSSRNQFRRRAGGRHAPLYRPHTSALTRQSSPSSSTSLTLSPTESPITQCSQPKELLVLHQNHDRHHQQIAALASGFSLRRSRTRQSRKELEAYQAQGLSVEEAEIHQEQNQKRQRRRERRVRKLIHQAKEEAASAAAEEEAAAAAAASRLGQEEDMTMEETEILEAFDYLSDQEFEEFMALAGLTMQDVDRIRQKSATMALNQVSKDIESAAAVGRSNRIEQDEWVPVEQAYHGSNEKAIHRPAIEKEGVIRVDETVNQIGQSALTRMSSRRASSRGMPAPAQSLDKTALYLPHMSSMDQLLKHASAVGDNDLRCYPVEPSSSRERSPMVDVQFVLEIEDQDVEQDDETEIGQLGQERKSEESVASSILTNASATTSSTETMVDSVPEWESFPYVPPPPPSSSSASSTFKDLTSPTDKRMIASVSEQMFVFETVEENEVEENEMEDEDASELEELLASMSEEDRIEYLRLSGAPDLVATTTTKAQMGVY</sequence>
<feature type="compositionally biased region" description="Low complexity" evidence="1">
    <location>
        <begin position="8"/>
        <end position="23"/>
    </location>
</feature>
<dbReference type="Proteomes" id="UP000780801">
    <property type="component" value="Unassembled WGS sequence"/>
</dbReference>
<dbReference type="InterPro" id="IPR008936">
    <property type="entry name" value="Rho_GTPase_activation_prot"/>
</dbReference>
<feature type="region of interest" description="Disordered" evidence="1">
    <location>
        <begin position="1"/>
        <end position="48"/>
    </location>
</feature>
<dbReference type="SUPFAM" id="SSF48350">
    <property type="entry name" value="GTPase activation domain, GAP"/>
    <property type="match status" value="1"/>
</dbReference>
<name>A0A9P6FXJ6_9FUNG</name>
<gene>
    <name evidence="2" type="ORF">BGW38_009781</name>
</gene>
<feature type="compositionally biased region" description="Polar residues" evidence="1">
    <location>
        <begin position="540"/>
        <end position="553"/>
    </location>
</feature>
<dbReference type="Gene3D" id="1.10.555.10">
    <property type="entry name" value="Rho GTPase activation protein"/>
    <property type="match status" value="1"/>
</dbReference>